<evidence type="ECO:0000313" key="1">
    <source>
        <dbReference type="EMBL" id="QEN05244.1"/>
    </source>
</evidence>
<proteinExistence type="predicted"/>
<gene>
    <name evidence="1" type="ORF">EW093_11145</name>
</gene>
<dbReference type="PANTHER" id="PTHR47197:SF3">
    <property type="entry name" value="DIHYDRO-HEME D1 DEHYDROGENASE"/>
    <property type="match status" value="1"/>
</dbReference>
<name>A0A5C1QEX6_9SPIO</name>
<protein>
    <recommendedName>
        <fullName evidence="3">YncE family protein</fullName>
    </recommendedName>
</protein>
<dbReference type="PANTHER" id="PTHR47197">
    <property type="entry name" value="PROTEIN NIRF"/>
    <property type="match status" value="1"/>
</dbReference>
<dbReference type="InterPro" id="IPR051200">
    <property type="entry name" value="Host-pathogen_enzymatic-act"/>
</dbReference>
<evidence type="ECO:0008006" key="3">
    <source>
        <dbReference type="Google" id="ProtNLM"/>
    </source>
</evidence>
<dbReference type="SUPFAM" id="SSF51004">
    <property type="entry name" value="C-terminal (heme d1) domain of cytochrome cd1-nitrite reductase"/>
    <property type="match status" value="2"/>
</dbReference>
<dbReference type="InterPro" id="IPR015943">
    <property type="entry name" value="WD40/YVTN_repeat-like_dom_sf"/>
</dbReference>
<evidence type="ECO:0000313" key="2">
    <source>
        <dbReference type="Proteomes" id="UP000323824"/>
    </source>
</evidence>
<dbReference type="PROSITE" id="PS51257">
    <property type="entry name" value="PROKAR_LIPOPROTEIN"/>
    <property type="match status" value="1"/>
</dbReference>
<dbReference type="KEGG" id="sper:EW093_11145"/>
<reference evidence="1 2" key="2">
    <citation type="submission" date="2019-09" db="EMBL/GenBank/DDBJ databases">
        <title>Complete Genome Sequence and Methylome Analysis of free living Spirochaetas.</title>
        <authorList>
            <person name="Leshcheva N."/>
            <person name="Mikheeva N."/>
        </authorList>
    </citation>
    <scope>NUCLEOTIDE SEQUENCE [LARGE SCALE GENOMIC DNA]</scope>
    <source>
        <strain evidence="1 2">P</strain>
    </source>
</reference>
<dbReference type="EMBL" id="CP035807">
    <property type="protein sequence ID" value="QEN05244.1"/>
    <property type="molecule type" value="Genomic_DNA"/>
</dbReference>
<dbReference type="Gene3D" id="2.130.10.10">
    <property type="entry name" value="YVTN repeat-like/Quinoprotein amine dehydrogenase"/>
    <property type="match status" value="1"/>
</dbReference>
<dbReference type="AlphaFoldDB" id="A0A5C1QEX6"/>
<keyword evidence="2" id="KW-1185">Reference proteome</keyword>
<organism evidence="1 2">
    <name type="scientific">Thiospirochaeta perfilievii</name>
    <dbReference type="NCBI Taxonomy" id="252967"/>
    <lineage>
        <taxon>Bacteria</taxon>
        <taxon>Pseudomonadati</taxon>
        <taxon>Spirochaetota</taxon>
        <taxon>Spirochaetia</taxon>
        <taxon>Spirochaetales</taxon>
        <taxon>Spirochaetaceae</taxon>
        <taxon>Thiospirochaeta</taxon>
    </lineage>
</organism>
<dbReference type="InterPro" id="IPR011048">
    <property type="entry name" value="Haem_d1_sf"/>
</dbReference>
<dbReference type="Proteomes" id="UP000323824">
    <property type="component" value="Chromosome"/>
</dbReference>
<reference evidence="1 2" key="1">
    <citation type="submission" date="2019-02" db="EMBL/GenBank/DDBJ databases">
        <authorList>
            <person name="Fomenkov A."/>
            <person name="Dubinina G."/>
            <person name="Grabovich M."/>
            <person name="Vincze T."/>
            <person name="Roberts R.J."/>
        </authorList>
    </citation>
    <scope>NUCLEOTIDE SEQUENCE [LARGE SCALE GENOMIC DNA]</scope>
    <source>
        <strain evidence="1 2">P</strain>
    </source>
</reference>
<accession>A0A5C1QEX6</accession>
<sequence length="334" mass="37223">MNKLLSVIITVLMLSCNNDKQIIIPEIKGNIVFFNGLAETLSVLDIPENRVYNNVQITGMWPNHLVLTDTIILVNSGDNSISLYDDKDLHKTKEIYLGSGKNPWMTFPLPNTDFLYISCYISDEVIKVNKQSGEILKAIKVGKNPEGGCLINNRLYIGNTTSNSISIINTLDDTIEKTVNLRDIIPNRIFNPQSIIPFKEREEIHVICTGENSTGVSDGVVIILNSKSLQLKSTIEVGGSPIFADGGINFSKKLVYLHGTTGLGAYNYETYKKIGITTVFDNIFISGLLFIPETNKIYLSNFAKDEIYILNGDSYNHEETIQASDGVQQLIYIR</sequence>
<dbReference type="RefSeq" id="WP_187759683.1">
    <property type="nucleotide sequence ID" value="NZ_CP035807.1"/>
</dbReference>